<dbReference type="Proteomes" id="UP000663992">
    <property type="component" value="Unassembled WGS sequence"/>
</dbReference>
<keyword evidence="3 18" id="KW-0813">Transport</keyword>
<comment type="caution">
    <text evidence="20">The sequence shown here is derived from an EMBL/GenBank/DDBJ whole genome shotgun (WGS) entry which is preliminary data.</text>
</comment>
<evidence type="ECO:0000256" key="18">
    <source>
        <dbReference type="HAMAP-Rule" id="MF_00399"/>
    </source>
</evidence>
<feature type="transmembrane region" description="Helical" evidence="18">
    <location>
        <begin position="259"/>
        <end position="281"/>
    </location>
</feature>
<gene>
    <name evidence="18" type="primary">dsbD</name>
    <name evidence="20" type="ORF">J0A65_16475</name>
</gene>
<comment type="catalytic activity">
    <reaction evidence="17 18">
        <text>[protein]-dithiol + NADP(+) = [protein]-disulfide + NADPH + H(+)</text>
        <dbReference type="Rhea" id="RHEA:18753"/>
        <dbReference type="Rhea" id="RHEA-COMP:10593"/>
        <dbReference type="Rhea" id="RHEA-COMP:10594"/>
        <dbReference type="ChEBI" id="CHEBI:15378"/>
        <dbReference type="ChEBI" id="CHEBI:29950"/>
        <dbReference type="ChEBI" id="CHEBI:50058"/>
        <dbReference type="ChEBI" id="CHEBI:57783"/>
        <dbReference type="ChEBI" id="CHEBI:58349"/>
        <dbReference type="EC" id="1.8.1.8"/>
    </reaction>
</comment>
<comment type="function">
    <text evidence="18">Required to facilitate the formation of correct disulfide bonds in some periplasmic proteins and for the assembly of the periplasmic c-type cytochromes. Acts by transferring electrons from cytoplasmic thioredoxin to the periplasm. This transfer involves a cascade of disulfide bond formation and reduction steps.</text>
</comment>
<dbReference type="InterPro" id="IPR003834">
    <property type="entry name" value="Cyt_c_assmbl_TM_dom"/>
</dbReference>
<feature type="chain" id="PRO_5044923045" description="Thiol:disulfide interchange protein DsbD" evidence="18">
    <location>
        <begin position="24"/>
        <end position="590"/>
    </location>
</feature>
<dbReference type="InterPro" id="IPR017937">
    <property type="entry name" value="Thioredoxin_CS"/>
</dbReference>
<feature type="transmembrane region" description="Helical" evidence="18">
    <location>
        <begin position="302"/>
        <end position="332"/>
    </location>
</feature>
<sequence precursor="true">MIKTFLRSAWLVLLLVLSPISQAQDPLADLFADQPTFLPVDEAFKFDFRQEDNVLVLSWEIAEGYYLYKKQFKTVVKDATLGEPQFPPSDQKEDEYFGLSEVFHHQVDIRYPILNADKDAVVKVSFQGCADAGLCYPATVKVVYLEAVKGSSGEPAAVEDGNRSEQFELADLLSSDQSLAITLALFVLLGAGLALTPCVFPMYPILSGIILGQGKQVSISKAFSLSFVYVQGMAITYSILGLIVASAGVQFQAALQHPAILITLIAVFVLLALVMFGLWELQLPSSWQEKLNSLSNQQKGGSYFGVFLMGAISGLVASPCTTAPLTGILLFVAQSGDLVLGFSALYALSIGMGIPLILFGITGGKLLPKAGNWMNVVKVTFGFMMLAVALLFVERMTENLWTNLAWAGLGLATFSYWQVMNQNTAASFLKGVRSLLIFLGLFASALYGYQSLGLKTPATSVQSKIVSGHDIDFVRVKDLQDFHTKLAEANAQGKSVMIDLYADWCVACKEFEKYTFPDPAVQKALSNTVLMQIDLTDNTPQSLEFQETFYVLGLPTILFFDPQGQEIAKGRVTGFMKADAFATHLSKLPL</sequence>
<comment type="subcellular location">
    <subcellularLocation>
        <location evidence="1 18">Cell inner membrane</location>
        <topology evidence="1 18">Multi-pass membrane protein</topology>
    </subcellularLocation>
</comment>
<keyword evidence="13 18" id="KW-0472">Membrane</keyword>
<dbReference type="Pfam" id="PF11412">
    <property type="entry name" value="DsbD_N"/>
    <property type="match status" value="1"/>
</dbReference>
<dbReference type="InterPro" id="IPR022910">
    <property type="entry name" value="Thiol_diS_interchange_DbsD"/>
</dbReference>
<proteinExistence type="inferred from homology"/>
<feature type="disulfide bond" description="Redox-active" evidence="18">
    <location>
        <begin position="505"/>
        <end position="508"/>
    </location>
</feature>
<feature type="signal peptide" evidence="18">
    <location>
        <begin position="1"/>
        <end position="23"/>
    </location>
</feature>
<keyword evidence="5 18" id="KW-0997">Cell inner membrane</keyword>
<protein>
    <recommendedName>
        <fullName evidence="18">Thiol:disulfide interchange protein DsbD</fullName>
        <ecNumber evidence="18">1.8.1.8</ecNumber>
    </recommendedName>
    <alternativeName>
        <fullName evidence="18">Protein-disulfide reductase</fullName>
        <shortName evidence="18">Disulfide reductase</shortName>
    </alternativeName>
</protein>
<feature type="transmembrane region" description="Helical" evidence="18">
    <location>
        <begin position="431"/>
        <end position="449"/>
    </location>
</feature>
<dbReference type="Pfam" id="PF13899">
    <property type="entry name" value="Thioredoxin_7"/>
    <property type="match status" value="1"/>
</dbReference>
<dbReference type="Gene3D" id="2.60.40.1250">
    <property type="entry name" value="Thiol:disulfide interchange protein DsbD, N-terminal domain"/>
    <property type="match status" value="1"/>
</dbReference>
<dbReference type="SUPFAM" id="SSF74863">
    <property type="entry name" value="Thiol:disulfide interchange protein DsbD, N-terminal domain (DsbD-alpha)"/>
    <property type="match status" value="1"/>
</dbReference>
<feature type="disulfide bond" description="Redox-active" evidence="18">
    <location>
        <begin position="129"/>
        <end position="135"/>
    </location>
</feature>
<keyword evidence="11 18" id="KW-0560">Oxidoreductase</keyword>
<evidence type="ECO:0000256" key="15">
    <source>
        <dbReference type="ARBA" id="ARBA00023284"/>
    </source>
</evidence>
<evidence type="ECO:0000256" key="8">
    <source>
        <dbReference type="ARBA" id="ARBA00022748"/>
    </source>
</evidence>
<evidence type="ECO:0000313" key="21">
    <source>
        <dbReference type="Proteomes" id="UP000663992"/>
    </source>
</evidence>
<dbReference type="EC" id="1.8.1.8" evidence="18"/>
<keyword evidence="14 18" id="KW-1015">Disulfide bond</keyword>
<keyword evidence="15 18" id="KW-0676">Redox-active center</keyword>
<keyword evidence="6 18" id="KW-0812">Transmembrane</keyword>
<dbReference type="PANTHER" id="PTHR32234">
    <property type="entry name" value="THIOL:DISULFIDE INTERCHANGE PROTEIN DSBD"/>
    <property type="match status" value="1"/>
</dbReference>
<dbReference type="InterPro" id="IPR013766">
    <property type="entry name" value="Thioredoxin_domain"/>
</dbReference>
<dbReference type="InterPro" id="IPR036249">
    <property type="entry name" value="Thioredoxin-like_sf"/>
</dbReference>
<dbReference type="Gene3D" id="3.40.30.10">
    <property type="entry name" value="Glutaredoxin"/>
    <property type="match status" value="1"/>
</dbReference>
<dbReference type="InterPro" id="IPR035671">
    <property type="entry name" value="DsbD_gamma"/>
</dbReference>
<dbReference type="HAMAP" id="MF_00399">
    <property type="entry name" value="DbsD"/>
    <property type="match status" value="1"/>
</dbReference>
<reference evidence="20 21" key="1">
    <citation type="submission" date="2021-03" db="EMBL/GenBank/DDBJ databases">
        <title>novel species isolated from a fishpond in China.</title>
        <authorList>
            <person name="Lu H."/>
            <person name="Cai Z."/>
        </authorList>
    </citation>
    <scope>NUCLEOTIDE SEQUENCE [LARGE SCALE GENOMIC DNA]</scope>
    <source>
        <strain evidence="20 21">Y57</strain>
    </source>
</reference>
<evidence type="ECO:0000256" key="1">
    <source>
        <dbReference type="ARBA" id="ARBA00004429"/>
    </source>
</evidence>
<evidence type="ECO:0000259" key="19">
    <source>
        <dbReference type="PROSITE" id="PS51352"/>
    </source>
</evidence>
<evidence type="ECO:0000256" key="11">
    <source>
        <dbReference type="ARBA" id="ARBA00023002"/>
    </source>
</evidence>
<evidence type="ECO:0000256" key="4">
    <source>
        <dbReference type="ARBA" id="ARBA00022475"/>
    </source>
</evidence>
<keyword evidence="10 18" id="KW-1133">Transmembrane helix</keyword>
<accession>A0ABS3CWG7</accession>
<evidence type="ECO:0000256" key="17">
    <source>
        <dbReference type="ARBA" id="ARBA00047804"/>
    </source>
</evidence>
<evidence type="ECO:0000256" key="6">
    <source>
        <dbReference type="ARBA" id="ARBA00022692"/>
    </source>
</evidence>
<feature type="domain" description="Thioredoxin" evidence="19">
    <location>
        <begin position="450"/>
        <end position="590"/>
    </location>
</feature>
<feature type="disulfide bond" description="Redox-active" evidence="18">
    <location>
        <begin position="198"/>
        <end position="320"/>
    </location>
</feature>
<evidence type="ECO:0000256" key="14">
    <source>
        <dbReference type="ARBA" id="ARBA00023157"/>
    </source>
</evidence>
<comment type="catalytic activity">
    <reaction evidence="16 18">
        <text>[protein]-dithiol + NAD(+) = [protein]-disulfide + NADH + H(+)</text>
        <dbReference type="Rhea" id="RHEA:18749"/>
        <dbReference type="Rhea" id="RHEA-COMP:10593"/>
        <dbReference type="Rhea" id="RHEA-COMP:10594"/>
        <dbReference type="ChEBI" id="CHEBI:15378"/>
        <dbReference type="ChEBI" id="CHEBI:29950"/>
        <dbReference type="ChEBI" id="CHEBI:50058"/>
        <dbReference type="ChEBI" id="CHEBI:57540"/>
        <dbReference type="ChEBI" id="CHEBI:57945"/>
        <dbReference type="EC" id="1.8.1.8"/>
    </reaction>
</comment>
<keyword evidence="21" id="KW-1185">Reference proteome</keyword>
<dbReference type="PROSITE" id="PS00194">
    <property type="entry name" value="THIOREDOXIN_1"/>
    <property type="match status" value="1"/>
</dbReference>
<dbReference type="PROSITE" id="PS51352">
    <property type="entry name" value="THIOREDOXIN_2"/>
    <property type="match status" value="1"/>
</dbReference>
<evidence type="ECO:0000256" key="13">
    <source>
        <dbReference type="ARBA" id="ARBA00023136"/>
    </source>
</evidence>
<dbReference type="CDD" id="cd02953">
    <property type="entry name" value="DsbDgamma"/>
    <property type="match status" value="1"/>
</dbReference>
<evidence type="ECO:0000256" key="12">
    <source>
        <dbReference type="ARBA" id="ARBA00023027"/>
    </source>
</evidence>
<feature type="transmembrane region" description="Helical" evidence="18">
    <location>
        <begin position="399"/>
        <end position="419"/>
    </location>
</feature>
<keyword evidence="12 18" id="KW-0520">NAD</keyword>
<keyword evidence="8 18" id="KW-0201">Cytochrome c-type biogenesis</keyword>
<dbReference type="InterPro" id="IPR036929">
    <property type="entry name" value="DsbDN_sf"/>
</dbReference>
<evidence type="ECO:0000256" key="5">
    <source>
        <dbReference type="ARBA" id="ARBA00022519"/>
    </source>
</evidence>
<evidence type="ECO:0000256" key="16">
    <source>
        <dbReference type="ARBA" id="ARBA00047388"/>
    </source>
</evidence>
<evidence type="ECO:0000256" key="10">
    <source>
        <dbReference type="ARBA" id="ARBA00022989"/>
    </source>
</evidence>
<dbReference type="Pfam" id="PF02683">
    <property type="entry name" value="DsbD_TM"/>
    <property type="match status" value="1"/>
</dbReference>
<feature type="transmembrane region" description="Helical" evidence="18">
    <location>
        <begin position="373"/>
        <end position="393"/>
    </location>
</feature>
<feature type="transmembrane region" description="Helical" evidence="18">
    <location>
        <begin position="179"/>
        <end position="206"/>
    </location>
</feature>
<comment type="similarity">
    <text evidence="2 18">Belongs to the thioredoxin family. DsbD subfamily.</text>
</comment>
<evidence type="ECO:0000313" key="20">
    <source>
        <dbReference type="EMBL" id="MBN7821467.1"/>
    </source>
</evidence>
<keyword evidence="9 18" id="KW-0249">Electron transport</keyword>
<evidence type="ECO:0000256" key="9">
    <source>
        <dbReference type="ARBA" id="ARBA00022982"/>
    </source>
</evidence>
<feature type="transmembrane region" description="Helical" evidence="18">
    <location>
        <begin position="227"/>
        <end position="247"/>
    </location>
</feature>
<dbReference type="EMBL" id="JAFKCS010000019">
    <property type="protein sequence ID" value="MBN7821467.1"/>
    <property type="molecule type" value="Genomic_DNA"/>
</dbReference>
<keyword evidence="4 18" id="KW-1003">Cell membrane</keyword>
<feature type="transmembrane region" description="Helical" evidence="18">
    <location>
        <begin position="338"/>
        <end position="361"/>
    </location>
</feature>
<evidence type="ECO:0000256" key="2">
    <source>
        <dbReference type="ARBA" id="ARBA00007241"/>
    </source>
</evidence>
<evidence type="ECO:0000256" key="3">
    <source>
        <dbReference type="ARBA" id="ARBA00022448"/>
    </source>
</evidence>
<dbReference type="RefSeq" id="WP_206595418.1">
    <property type="nucleotide sequence ID" value="NZ_JAFKCS010000019.1"/>
</dbReference>
<dbReference type="SUPFAM" id="SSF52833">
    <property type="entry name" value="Thioredoxin-like"/>
    <property type="match status" value="1"/>
</dbReference>
<evidence type="ECO:0000256" key="7">
    <source>
        <dbReference type="ARBA" id="ARBA00022729"/>
    </source>
</evidence>
<name>A0ABS3CWG7_9ALTE</name>
<keyword evidence="7 18" id="KW-0732">Signal</keyword>
<organism evidence="20 21">
    <name type="scientific">Bowmanella yangjiangensis</name>
    <dbReference type="NCBI Taxonomy" id="2811230"/>
    <lineage>
        <taxon>Bacteria</taxon>
        <taxon>Pseudomonadati</taxon>
        <taxon>Pseudomonadota</taxon>
        <taxon>Gammaproteobacteria</taxon>
        <taxon>Alteromonadales</taxon>
        <taxon>Alteromonadaceae</taxon>
        <taxon>Bowmanella</taxon>
    </lineage>
</organism>
<dbReference type="NCBIfam" id="NF001419">
    <property type="entry name" value="PRK00293.1"/>
    <property type="match status" value="1"/>
</dbReference>
<dbReference type="InterPro" id="IPR028250">
    <property type="entry name" value="DsbDN"/>
</dbReference>
<dbReference type="PANTHER" id="PTHR32234:SF0">
    <property type="entry name" value="THIOL:DISULFIDE INTERCHANGE PROTEIN DSBD"/>
    <property type="match status" value="1"/>
</dbReference>